<protein>
    <submittedName>
        <fullName evidence="1">Uncharacterized protein</fullName>
    </submittedName>
</protein>
<evidence type="ECO:0000313" key="1">
    <source>
        <dbReference type="EMBL" id="MBZ9612684.1"/>
    </source>
</evidence>
<sequence length="126" mass="14443">MNTTNSAIRVYQRASKSPWDDASTYLLMANTKKGCSGEPVFEDYIYLHRDKAGRNLGISISKSLRDRLSATQYLEGDEMYRVLSACSAEIAEFCIQHADDFEAIFGLPPDIYMEVAMYYWDIMTKR</sequence>
<accession>A0ABS7XAV2</accession>
<dbReference type="Proteomes" id="UP000663814">
    <property type="component" value="Unassembled WGS sequence"/>
</dbReference>
<proteinExistence type="predicted"/>
<reference evidence="1 2" key="1">
    <citation type="submission" date="2021-08" db="EMBL/GenBank/DDBJ databases">
        <title>Rheinheimera aquimaris sp. nov., isolated from seawater of the East Sea in Korea.</title>
        <authorList>
            <person name="Kim K.H."/>
            <person name="Wenting R."/>
            <person name="Kim K.R."/>
            <person name="Jeon C.O."/>
        </authorList>
    </citation>
    <scope>NUCLEOTIDE SEQUENCE [LARGE SCALE GENOMIC DNA]</scope>
    <source>
        <strain evidence="1 2">MA-13</strain>
    </source>
</reference>
<organism evidence="1 2">
    <name type="scientific">Rheinheimera maricola</name>
    <dbReference type="NCBI Taxonomy" id="2793282"/>
    <lineage>
        <taxon>Bacteria</taxon>
        <taxon>Pseudomonadati</taxon>
        <taxon>Pseudomonadota</taxon>
        <taxon>Gammaproteobacteria</taxon>
        <taxon>Chromatiales</taxon>
        <taxon>Chromatiaceae</taxon>
        <taxon>Rheinheimera</taxon>
    </lineage>
</organism>
<name>A0ABS7XAV2_9GAMM</name>
<evidence type="ECO:0000313" key="2">
    <source>
        <dbReference type="Proteomes" id="UP000663814"/>
    </source>
</evidence>
<dbReference type="RefSeq" id="WP_205312796.1">
    <property type="nucleotide sequence ID" value="NZ_JAERPS020000005.1"/>
</dbReference>
<keyword evidence="2" id="KW-1185">Reference proteome</keyword>
<gene>
    <name evidence="1" type="ORF">I4W93_013865</name>
</gene>
<comment type="caution">
    <text evidence="1">The sequence shown here is derived from an EMBL/GenBank/DDBJ whole genome shotgun (WGS) entry which is preliminary data.</text>
</comment>
<dbReference type="EMBL" id="JAERPS020000005">
    <property type="protein sequence ID" value="MBZ9612684.1"/>
    <property type="molecule type" value="Genomic_DNA"/>
</dbReference>